<dbReference type="PANTHER" id="PTHR42791:SF14">
    <property type="entry name" value="N-ACETYLTRANSFERASE DOMAIN-CONTAINING PROTEIN"/>
    <property type="match status" value="1"/>
</dbReference>
<keyword evidence="4" id="KW-1185">Reference proteome</keyword>
<dbReference type="AlphaFoldDB" id="A0A0N0NPT7"/>
<dbReference type="InterPro" id="IPR000182">
    <property type="entry name" value="GNAT_dom"/>
</dbReference>
<evidence type="ECO:0000256" key="1">
    <source>
        <dbReference type="SAM" id="MobiDB-lite"/>
    </source>
</evidence>
<sequence length="277" mass="30863">MRLSLQHCSPTDIDQLTHFPFRLLARLPPDRLINLFYGPSTPQAHLASKRNFTSRFADPTIVLLKVIDLDSPADFEVRGIDASTGEFTGEIRKEARILAISQWKVVPKYTPLTPPYGKELNDGGMLITPEMMTHLPTAAEKDECAAVLNVWLERRRREQKEAHLHLALMVVDADFHRMGLGSMMADWGNRVADALGVACWLEASDMGKGLYEKHGYVHMKEKKWKLEGDGLGHGLAQWVMRRPPKPLPIVEVHSDSRDDSAKGHVKAVASEAAGSGV</sequence>
<dbReference type="GO" id="GO:0016747">
    <property type="term" value="F:acyltransferase activity, transferring groups other than amino-acyl groups"/>
    <property type="evidence" value="ECO:0007669"/>
    <property type="project" value="InterPro"/>
</dbReference>
<accession>A0A0N0NPT7</accession>
<dbReference type="GeneID" id="28733865"/>
<dbReference type="Pfam" id="PF00583">
    <property type="entry name" value="Acetyltransf_1"/>
    <property type="match status" value="1"/>
</dbReference>
<dbReference type="PANTHER" id="PTHR42791">
    <property type="entry name" value="GNAT FAMILY ACETYLTRANSFERASE"/>
    <property type="match status" value="1"/>
</dbReference>
<gene>
    <name evidence="3" type="ORF">AB675_2046</name>
</gene>
<organism evidence="3 4">
    <name type="scientific">Cyphellophora attinorum</name>
    <dbReference type="NCBI Taxonomy" id="1664694"/>
    <lineage>
        <taxon>Eukaryota</taxon>
        <taxon>Fungi</taxon>
        <taxon>Dikarya</taxon>
        <taxon>Ascomycota</taxon>
        <taxon>Pezizomycotina</taxon>
        <taxon>Eurotiomycetes</taxon>
        <taxon>Chaetothyriomycetidae</taxon>
        <taxon>Chaetothyriales</taxon>
        <taxon>Cyphellophoraceae</taxon>
        <taxon>Cyphellophora</taxon>
    </lineage>
</organism>
<dbReference type="Gene3D" id="3.40.630.30">
    <property type="match status" value="1"/>
</dbReference>
<dbReference type="InterPro" id="IPR016181">
    <property type="entry name" value="Acyl_CoA_acyltransferase"/>
</dbReference>
<dbReference type="SUPFAM" id="SSF55729">
    <property type="entry name" value="Acyl-CoA N-acyltransferases (Nat)"/>
    <property type="match status" value="1"/>
</dbReference>
<protein>
    <recommendedName>
        <fullName evidence="2">N-acetyltransferase domain-containing protein</fullName>
    </recommendedName>
</protein>
<proteinExistence type="predicted"/>
<dbReference type="Proteomes" id="UP000038010">
    <property type="component" value="Unassembled WGS sequence"/>
</dbReference>
<dbReference type="RefSeq" id="XP_018003094.1">
    <property type="nucleotide sequence ID" value="XM_018141986.1"/>
</dbReference>
<name>A0A0N0NPT7_9EURO</name>
<dbReference type="InterPro" id="IPR052523">
    <property type="entry name" value="Trichothecene_AcTrans"/>
</dbReference>
<evidence type="ECO:0000259" key="2">
    <source>
        <dbReference type="PROSITE" id="PS51186"/>
    </source>
</evidence>
<feature type="domain" description="N-acetyltransferase" evidence="2">
    <location>
        <begin position="89"/>
        <end position="245"/>
    </location>
</feature>
<comment type="caution">
    <text evidence="3">The sequence shown here is derived from an EMBL/GenBank/DDBJ whole genome shotgun (WGS) entry which is preliminary data.</text>
</comment>
<dbReference type="EMBL" id="LFJN01000006">
    <property type="protein sequence ID" value="KPI43131.1"/>
    <property type="molecule type" value="Genomic_DNA"/>
</dbReference>
<feature type="region of interest" description="Disordered" evidence="1">
    <location>
        <begin position="254"/>
        <end position="277"/>
    </location>
</feature>
<dbReference type="PROSITE" id="PS51186">
    <property type="entry name" value="GNAT"/>
    <property type="match status" value="1"/>
</dbReference>
<evidence type="ECO:0000313" key="3">
    <source>
        <dbReference type="EMBL" id="KPI43131.1"/>
    </source>
</evidence>
<reference evidence="3 4" key="1">
    <citation type="submission" date="2015-06" db="EMBL/GenBank/DDBJ databases">
        <title>Draft genome of the ant-associated black yeast Phialophora attae CBS 131958.</title>
        <authorList>
            <person name="Moreno L.F."/>
            <person name="Stielow B.J."/>
            <person name="de Hoog S."/>
            <person name="Vicente V.A."/>
            <person name="Weiss V.A."/>
            <person name="de Vries M."/>
            <person name="Cruz L.M."/>
            <person name="Souza E.M."/>
        </authorList>
    </citation>
    <scope>NUCLEOTIDE SEQUENCE [LARGE SCALE GENOMIC DNA]</scope>
    <source>
        <strain evidence="3 4">CBS 131958</strain>
    </source>
</reference>
<evidence type="ECO:0000313" key="4">
    <source>
        <dbReference type="Proteomes" id="UP000038010"/>
    </source>
</evidence>
<dbReference type="VEuPathDB" id="FungiDB:AB675_2046"/>
<dbReference type="OrthoDB" id="2744543at2759"/>